<dbReference type="InterPro" id="IPR014861">
    <property type="entry name" value="CNP1-like_dom"/>
</dbReference>
<reference evidence="3 4" key="1">
    <citation type="submission" date="2017-05" db="EMBL/GenBank/DDBJ databases">
        <authorList>
            <person name="Varghese N."/>
            <person name="Submissions S."/>
        </authorList>
    </citation>
    <scope>NUCLEOTIDE SEQUENCE [LARGE SCALE GENOMIC DNA]</scope>
    <source>
        <strain evidence="3 4">DSM 26001</strain>
    </source>
</reference>
<dbReference type="EMBL" id="FXUL01000001">
    <property type="protein sequence ID" value="SMP40924.1"/>
    <property type="molecule type" value="Genomic_DNA"/>
</dbReference>
<comment type="caution">
    <text evidence="3">The sequence shown here is derived from an EMBL/GenBank/DDBJ whole genome shotgun (WGS) entry which is preliminary data.</text>
</comment>
<evidence type="ECO:0000313" key="4">
    <source>
        <dbReference type="Proteomes" id="UP001158049"/>
    </source>
</evidence>
<dbReference type="Pfam" id="PF08750">
    <property type="entry name" value="CNP1"/>
    <property type="match status" value="1"/>
</dbReference>
<name>A0ABY1PS09_9BURK</name>
<accession>A0ABY1PS09</accession>
<dbReference type="Proteomes" id="UP001158049">
    <property type="component" value="Unassembled WGS sequence"/>
</dbReference>
<keyword evidence="1" id="KW-0732">Signal</keyword>
<evidence type="ECO:0000259" key="2">
    <source>
        <dbReference type="Pfam" id="PF08750"/>
    </source>
</evidence>
<feature type="signal peptide" evidence="1">
    <location>
        <begin position="1"/>
        <end position="27"/>
    </location>
</feature>
<proteinExistence type="predicted"/>
<organism evidence="3 4">
    <name type="scientific">Noviherbaspirillum suwonense</name>
    <dbReference type="NCBI Taxonomy" id="1224511"/>
    <lineage>
        <taxon>Bacteria</taxon>
        <taxon>Pseudomonadati</taxon>
        <taxon>Pseudomonadota</taxon>
        <taxon>Betaproteobacteria</taxon>
        <taxon>Burkholderiales</taxon>
        <taxon>Oxalobacteraceae</taxon>
        <taxon>Noviherbaspirillum</taxon>
    </lineage>
</organism>
<gene>
    <name evidence="3" type="ORF">SAMN06295970_10135</name>
</gene>
<feature type="chain" id="PRO_5047468202" evidence="1">
    <location>
        <begin position="28"/>
        <end position="182"/>
    </location>
</feature>
<protein>
    <submittedName>
        <fullName evidence="3">CNP1-like family protein</fullName>
    </submittedName>
</protein>
<evidence type="ECO:0000256" key="1">
    <source>
        <dbReference type="SAM" id="SignalP"/>
    </source>
</evidence>
<evidence type="ECO:0000313" key="3">
    <source>
        <dbReference type="EMBL" id="SMP40924.1"/>
    </source>
</evidence>
<feature type="domain" description="CNP1-like uncharacterised" evidence="2">
    <location>
        <begin position="38"/>
        <end position="171"/>
    </location>
</feature>
<sequence length="182" mass="20164">MSLNYRGAAFLTAAVLAAFFCAPPALAQSQFEEDFDDTGKTWQEIAVQLPATPGADNLIPFYVSPTATQNFAIDEKSLSIGKDGVIRYTMVATSPAGAKNISYEGIRCETFERKSYAFARADGTWARSRRDQWEPIVRNAANRQHGVLALDFFCESKSVSGTRETILQRLRGNQPINTRSDR</sequence>
<dbReference type="RefSeq" id="WP_283440201.1">
    <property type="nucleotide sequence ID" value="NZ_FXUL01000001.1"/>
</dbReference>
<keyword evidence="4" id="KW-1185">Reference proteome</keyword>